<evidence type="ECO:0000313" key="13">
    <source>
        <dbReference type="Proteomes" id="UP000583101"/>
    </source>
</evidence>
<dbReference type="PANTHER" id="PTHR42755:SF1">
    <property type="entry name" value="3-DEOXY-D-MANNO-OCTULOSONIC ACID TRANSFERASE, MITOCHONDRIAL-RELATED"/>
    <property type="match status" value="1"/>
</dbReference>
<keyword evidence="8" id="KW-0472">Membrane</keyword>
<dbReference type="Proteomes" id="UP000583101">
    <property type="component" value="Unassembled WGS sequence"/>
</dbReference>
<evidence type="ECO:0000256" key="7">
    <source>
        <dbReference type="PIRSR" id="PIRSR639901-1"/>
    </source>
</evidence>
<evidence type="ECO:0000256" key="8">
    <source>
        <dbReference type="RuleBase" id="RU365103"/>
    </source>
</evidence>
<dbReference type="OrthoDB" id="9789797at2"/>
<dbReference type="EMBL" id="JACIEG010000004">
    <property type="protein sequence ID" value="MBB3969581.1"/>
    <property type="molecule type" value="Genomic_DNA"/>
</dbReference>
<feature type="domain" description="3-deoxy-D-manno-octulosonic-acid transferase N-terminal" evidence="9">
    <location>
        <begin position="39"/>
        <end position="200"/>
    </location>
</feature>
<dbReference type="GO" id="GO:0005886">
    <property type="term" value="C:plasma membrane"/>
    <property type="evidence" value="ECO:0007669"/>
    <property type="project" value="UniProtKB-SubCell"/>
</dbReference>
<keyword evidence="8" id="KW-0448">Lipopolysaccharide biosynthesis</keyword>
<dbReference type="AlphaFoldDB" id="A0A4Y8AAH9"/>
<dbReference type="InterPro" id="IPR038107">
    <property type="entry name" value="Glycos_transf_N_sf"/>
</dbReference>
<gene>
    <name evidence="11" type="ORF">E2R65_13690</name>
    <name evidence="10" type="ORF">GGR35_002194</name>
</gene>
<evidence type="ECO:0000259" key="9">
    <source>
        <dbReference type="Pfam" id="PF04413"/>
    </source>
</evidence>
<dbReference type="Gene3D" id="3.40.50.2000">
    <property type="entry name" value="Glycogen Phosphorylase B"/>
    <property type="match status" value="1"/>
</dbReference>
<dbReference type="GO" id="GO:0043842">
    <property type="term" value="F:Kdo transferase activity"/>
    <property type="evidence" value="ECO:0007669"/>
    <property type="project" value="UniProtKB-EC"/>
</dbReference>
<comment type="similarity">
    <text evidence="8">Belongs to the glycosyltransferase group 1 family.</text>
</comment>
<dbReference type="GO" id="GO:0009245">
    <property type="term" value="P:lipid A biosynthetic process"/>
    <property type="evidence" value="ECO:0007669"/>
    <property type="project" value="TreeGrafter"/>
</dbReference>
<accession>A0A4Y8AAH9</accession>
<evidence type="ECO:0000256" key="3">
    <source>
        <dbReference type="ARBA" id="ARBA00019077"/>
    </source>
</evidence>
<comment type="catalytic activity">
    <reaction evidence="6 8">
        <text>lipid IVA (E. coli) + CMP-3-deoxy-beta-D-manno-octulosonate = alpha-Kdo-(2-&gt;6)-lipid IVA (E. coli) + CMP + H(+)</text>
        <dbReference type="Rhea" id="RHEA:28066"/>
        <dbReference type="ChEBI" id="CHEBI:15378"/>
        <dbReference type="ChEBI" id="CHEBI:58603"/>
        <dbReference type="ChEBI" id="CHEBI:60364"/>
        <dbReference type="ChEBI" id="CHEBI:60377"/>
        <dbReference type="ChEBI" id="CHEBI:85987"/>
        <dbReference type="EC" id="2.4.99.12"/>
    </reaction>
</comment>
<dbReference type="SUPFAM" id="SSF53756">
    <property type="entry name" value="UDP-Glycosyltransferase/glycogen phosphorylase"/>
    <property type="match status" value="1"/>
</dbReference>
<comment type="caution">
    <text evidence="11">The sequence shown here is derived from an EMBL/GenBank/DDBJ whole genome shotgun (WGS) entry which is preliminary data.</text>
</comment>
<keyword evidence="8" id="KW-1003">Cell membrane</keyword>
<evidence type="ECO:0000313" key="10">
    <source>
        <dbReference type="EMBL" id="MBB3969581.1"/>
    </source>
</evidence>
<protein>
    <recommendedName>
        <fullName evidence="3 8">3-deoxy-D-manno-octulosonic acid transferase</fullName>
        <shortName evidence="8">Kdo transferase</shortName>
        <ecNumber evidence="2 8">2.4.99.12</ecNumber>
    </recommendedName>
    <alternativeName>
        <fullName evidence="5 8">Lipid IV(A) 3-deoxy-D-manno-octulosonic acid transferase</fullName>
    </alternativeName>
</protein>
<dbReference type="GO" id="GO:0009244">
    <property type="term" value="P:lipopolysaccharide core region biosynthetic process"/>
    <property type="evidence" value="ECO:0007669"/>
    <property type="project" value="UniProtKB-UniRule"/>
</dbReference>
<sequence>MRLLYNIGITLYYTLVYIVSFYKNKAKLWINGRKWQQVQQIEASIWFHFASLGEFEQGRPVLEAVKSSYPQYKIVITFFSPSGYEARKNTPLADAVYYLPLDRAANARTFVNTIKPVMAIFTKYEYWYHFFNELHTQHIPLYIISGIFRPGQVFFKWYGSLHRNMLKMATWFFVQDSDSKHLLHDAGITNVTISGDTRFDRVWANAQQPKSLKYVAEFKNGQNLFIAGSTWPADEKLIANLIAQHPHWKFIIAPHEIGEDKINSLMNLLPKETTLRFSQISHLTSHISCLIIDNIGMLSSLYQYADIAYIGGGFGAGIHNTLEAAAFGMPVIFGPKHDKFKEAKDLVKLQAGFSINSQEELNRIAGLLMNNETTRHAASATAKKYVFENVGATDTIMAYMKEQH</sequence>
<comment type="subcellular location">
    <subcellularLocation>
        <location evidence="8">Cell membrane</location>
    </subcellularLocation>
</comment>
<evidence type="ECO:0000256" key="2">
    <source>
        <dbReference type="ARBA" id="ARBA00012621"/>
    </source>
</evidence>
<dbReference type="PANTHER" id="PTHR42755">
    <property type="entry name" value="3-DEOXY-MANNO-OCTULOSONATE CYTIDYLYLTRANSFERASE"/>
    <property type="match status" value="1"/>
</dbReference>
<evidence type="ECO:0000256" key="6">
    <source>
        <dbReference type="ARBA" id="ARBA00049183"/>
    </source>
</evidence>
<evidence type="ECO:0000256" key="5">
    <source>
        <dbReference type="ARBA" id="ARBA00031445"/>
    </source>
</evidence>
<dbReference type="RefSeq" id="WP_134337047.1">
    <property type="nucleotide sequence ID" value="NZ_BMCZ01000005.1"/>
</dbReference>
<keyword evidence="10" id="KW-0328">Glycosyltransferase</keyword>
<dbReference type="InterPro" id="IPR039901">
    <property type="entry name" value="Kdotransferase"/>
</dbReference>
<proteinExistence type="inferred from homology"/>
<keyword evidence="13" id="KW-1185">Reference proteome</keyword>
<organism evidence="11 12">
    <name type="scientific">Mucilaginibacter phyllosphaerae</name>
    <dbReference type="NCBI Taxonomy" id="1812349"/>
    <lineage>
        <taxon>Bacteria</taxon>
        <taxon>Pseudomonadati</taxon>
        <taxon>Bacteroidota</taxon>
        <taxon>Sphingobacteriia</taxon>
        <taxon>Sphingobacteriales</taxon>
        <taxon>Sphingobacteriaceae</taxon>
        <taxon>Mucilaginibacter</taxon>
    </lineage>
</organism>
<keyword evidence="4 8" id="KW-0808">Transferase</keyword>
<feature type="active site" description="Proton acceptor" evidence="7">
    <location>
        <position position="54"/>
    </location>
</feature>
<comment type="function">
    <text evidence="8">Involved in lipopolysaccharide (LPS) biosynthesis. Catalyzes the transfer of 3-deoxy-D-manno-octulosonate (Kdo) residue(s) from CMP-Kdo to lipid IV(A), the tetraacyldisaccharide-1,4'-bisphosphate precursor of lipid A.</text>
</comment>
<evidence type="ECO:0000313" key="11">
    <source>
        <dbReference type="EMBL" id="TEW64972.1"/>
    </source>
</evidence>
<evidence type="ECO:0000256" key="4">
    <source>
        <dbReference type="ARBA" id="ARBA00022679"/>
    </source>
</evidence>
<dbReference type="UniPathway" id="UPA00958"/>
<reference evidence="11" key="2">
    <citation type="submission" date="2019-03" db="EMBL/GenBank/DDBJ databases">
        <authorList>
            <person name="Yan Y.-Q."/>
            <person name="Du Z.-J."/>
        </authorList>
    </citation>
    <scope>NUCLEOTIDE SEQUENCE</scope>
    <source>
        <strain evidence="11">PP-F2FG21</strain>
    </source>
</reference>
<reference evidence="10 13" key="3">
    <citation type="submission" date="2020-08" db="EMBL/GenBank/DDBJ databases">
        <title>Genomic Encyclopedia of Type Strains, Phase IV (KMG-IV): sequencing the most valuable type-strain genomes for metagenomic binning, comparative biology and taxonomic classification.</title>
        <authorList>
            <person name="Goeker M."/>
        </authorList>
    </citation>
    <scope>NUCLEOTIDE SEQUENCE [LARGE SCALE GENOMIC DNA]</scope>
    <source>
        <strain evidence="10 13">DSM 100995</strain>
    </source>
</reference>
<dbReference type="Gene3D" id="3.40.50.11720">
    <property type="entry name" value="3-Deoxy-D-manno-octulosonic-acid transferase, N-terminal domain"/>
    <property type="match status" value="1"/>
</dbReference>
<dbReference type="InterPro" id="IPR007507">
    <property type="entry name" value="Glycos_transf_N"/>
</dbReference>
<evidence type="ECO:0000313" key="12">
    <source>
        <dbReference type="Proteomes" id="UP000297248"/>
    </source>
</evidence>
<name>A0A4Y8AAH9_9SPHI</name>
<dbReference type="EMBL" id="SNQG01000005">
    <property type="protein sequence ID" value="TEW64972.1"/>
    <property type="molecule type" value="Genomic_DNA"/>
</dbReference>
<dbReference type="EC" id="2.4.99.12" evidence="2 8"/>
<evidence type="ECO:0000256" key="1">
    <source>
        <dbReference type="ARBA" id="ARBA00004713"/>
    </source>
</evidence>
<comment type="pathway">
    <text evidence="1 8">Bacterial outer membrane biogenesis; LPS core biosynthesis.</text>
</comment>
<reference evidence="11 12" key="1">
    <citation type="journal article" date="2016" name="Int. J. Syst. Evol. Microbiol.">
        <title>Proposal of Mucilaginibacter phyllosphaerae sp. nov. isolated from the phyllosphere of Galium album.</title>
        <authorList>
            <person name="Aydogan E.L."/>
            <person name="Busse H.J."/>
            <person name="Moser G."/>
            <person name="Muller C."/>
            <person name="Kampfer P."/>
            <person name="Glaeser S.P."/>
        </authorList>
    </citation>
    <scope>NUCLEOTIDE SEQUENCE [LARGE SCALE GENOMIC DNA]</scope>
    <source>
        <strain evidence="11 12">PP-F2FG21</strain>
    </source>
</reference>
<dbReference type="Pfam" id="PF04413">
    <property type="entry name" value="Glycos_transf_N"/>
    <property type="match status" value="1"/>
</dbReference>
<dbReference type="Proteomes" id="UP000297248">
    <property type="component" value="Unassembled WGS sequence"/>
</dbReference>